<proteinExistence type="predicted"/>
<gene>
    <name evidence="1" type="ORF">LCGC14_0397060</name>
</gene>
<protein>
    <submittedName>
        <fullName evidence="1">Uncharacterized protein</fullName>
    </submittedName>
</protein>
<sequence>MSDKPVITAEMIRESLKRQPELVAMMKRLDGRSLADDPAAVERAAYEWLGQEGLHRESEFETDADWEEFLVSVQAVLRAAETGDTE</sequence>
<reference evidence="1" key="1">
    <citation type="journal article" date="2015" name="Nature">
        <title>Complex archaea that bridge the gap between prokaryotes and eukaryotes.</title>
        <authorList>
            <person name="Spang A."/>
            <person name="Saw J.H."/>
            <person name="Jorgensen S.L."/>
            <person name="Zaremba-Niedzwiedzka K."/>
            <person name="Martijn J."/>
            <person name="Lind A.E."/>
            <person name="van Eijk R."/>
            <person name="Schleper C."/>
            <person name="Guy L."/>
            <person name="Ettema T.J."/>
        </authorList>
    </citation>
    <scope>NUCLEOTIDE SEQUENCE</scope>
</reference>
<dbReference type="EMBL" id="LAZR01000337">
    <property type="protein sequence ID" value="KKN73758.1"/>
    <property type="molecule type" value="Genomic_DNA"/>
</dbReference>
<comment type="caution">
    <text evidence="1">The sequence shown here is derived from an EMBL/GenBank/DDBJ whole genome shotgun (WGS) entry which is preliminary data.</text>
</comment>
<accession>A0A0F9W6T9</accession>
<name>A0A0F9W6T9_9ZZZZ</name>
<evidence type="ECO:0000313" key="1">
    <source>
        <dbReference type="EMBL" id="KKN73758.1"/>
    </source>
</evidence>
<organism evidence="1">
    <name type="scientific">marine sediment metagenome</name>
    <dbReference type="NCBI Taxonomy" id="412755"/>
    <lineage>
        <taxon>unclassified sequences</taxon>
        <taxon>metagenomes</taxon>
        <taxon>ecological metagenomes</taxon>
    </lineage>
</organism>
<dbReference type="AlphaFoldDB" id="A0A0F9W6T9"/>